<dbReference type="Gene3D" id="3.30.428.40">
    <property type="entry name" value="Protein of unknown function DUF3067"/>
    <property type="match status" value="1"/>
</dbReference>
<dbReference type="AlphaFoldDB" id="Q7U567"/>
<sequence>MLDLSTETPSDPLGVEELIGCLRQRWRATYDLQLVARRQRLYLQVMWAYLEQQSFPMDEVTYREHLAEVLDVVNRLGLAAEVRQWITTTRDKPRLGKALSLQLRAEGPAAENLLREFLV</sequence>
<reference evidence="1 2" key="1">
    <citation type="journal article" date="2003" name="Nature">
        <title>The genome of a motile marine Synechococcus.</title>
        <authorList>
            <person name="Palenik B."/>
            <person name="Brahamsha B."/>
            <person name="Larimer F."/>
            <person name="Land M."/>
            <person name="Hauser L."/>
            <person name="Chain P."/>
            <person name="Lamerdin J."/>
            <person name="Regala W."/>
            <person name="Allen E.A."/>
            <person name="McCarren J."/>
            <person name="Paulsen I."/>
            <person name="Dufresne A."/>
            <person name="Partensky F."/>
            <person name="Webb E."/>
            <person name="Waterbury J."/>
        </authorList>
    </citation>
    <scope>NUCLEOTIDE SEQUENCE [LARGE SCALE GENOMIC DNA]</scope>
    <source>
        <strain evidence="1 2">WH8102</strain>
    </source>
</reference>
<protein>
    <recommendedName>
        <fullName evidence="3">DUF3067 family protein</fullName>
    </recommendedName>
</protein>
<dbReference type="STRING" id="84588.SYNW1840"/>
<dbReference type="EMBL" id="BX569694">
    <property type="protein sequence ID" value="CAE08355.1"/>
    <property type="molecule type" value="Genomic_DNA"/>
</dbReference>
<dbReference type="PANTHER" id="PTHR35126:SF1">
    <property type="entry name" value="DUF3067 DOMAIN-CONTAINING PROTEIN"/>
    <property type="match status" value="1"/>
</dbReference>
<dbReference type="Proteomes" id="UP000001422">
    <property type="component" value="Chromosome"/>
</dbReference>
<dbReference type="Pfam" id="PF11267">
    <property type="entry name" value="DUF3067"/>
    <property type="match status" value="1"/>
</dbReference>
<evidence type="ECO:0008006" key="3">
    <source>
        <dbReference type="Google" id="ProtNLM"/>
    </source>
</evidence>
<dbReference type="HOGENOM" id="CLU_074695_2_0_3"/>
<dbReference type="eggNOG" id="ENOG50317CS">
    <property type="taxonomic scope" value="Bacteria"/>
</dbReference>
<organism evidence="1 2">
    <name type="scientific">Parasynechococcus marenigrum (strain WH8102)</name>
    <dbReference type="NCBI Taxonomy" id="84588"/>
    <lineage>
        <taxon>Bacteria</taxon>
        <taxon>Bacillati</taxon>
        <taxon>Cyanobacteriota</taxon>
        <taxon>Cyanophyceae</taxon>
        <taxon>Synechococcales</taxon>
        <taxon>Prochlorococcaceae</taxon>
        <taxon>Parasynechococcus</taxon>
        <taxon>Parasynechococcus marenigrum</taxon>
    </lineage>
</organism>
<keyword evidence="2" id="KW-1185">Reference proteome</keyword>
<dbReference type="PANTHER" id="PTHR35126">
    <property type="entry name" value="SLR0598 PROTEIN"/>
    <property type="match status" value="1"/>
</dbReference>
<dbReference type="InterPro" id="IPR021420">
    <property type="entry name" value="DUF3067"/>
</dbReference>
<dbReference type="KEGG" id="syw:SYNW1840"/>
<gene>
    <name evidence="1" type="ordered locus">SYNW1840</name>
</gene>
<accession>Q7U567</accession>
<dbReference type="RefSeq" id="WP_011128698.1">
    <property type="nucleotide sequence ID" value="NC_005070.1"/>
</dbReference>
<proteinExistence type="predicted"/>
<evidence type="ECO:0000313" key="2">
    <source>
        <dbReference type="Proteomes" id="UP000001422"/>
    </source>
</evidence>
<evidence type="ECO:0000313" key="1">
    <source>
        <dbReference type="EMBL" id="CAE08355.1"/>
    </source>
</evidence>
<name>Q7U567_PARMW</name>